<dbReference type="GO" id="GO:0016491">
    <property type="term" value="F:oxidoreductase activity"/>
    <property type="evidence" value="ECO:0007669"/>
    <property type="project" value="InterPro"/>
</dbReference>
<dbReference type="InterPro" id="IPR000415">
    <property type="entry name" value="Nitroreductase-like"/>
</dbReference>
<proteinExistence type="predicted"/>
<gene>
    <name evidence="2" type="ORF">BN971_03447</name>
</gene>
<reference evidence="2 3" key="1">
    <citation type="submission" date="2015-03" db="EMBL/GenBank/DDBJ databases">
        <authorList>
            <person name="Murphy D."/>
        </authorList>
    </citation>
    <scope>NUCLEOTIDE SEQUENCE [LARGE SCALE GENOMIC DNA]</scope>
    <source>
        <strain evidence="2 3">DSM 44277</strain>
    </source>
</reference>
<dbReference type="EMBL" id="CSTD01000003">
    <property type="protein sequence ID" value="CPR12153.1"/>
    <property type="molecule type" value="Genomic_DNA"/>
</dbReference>
<dbReference type="SUPFAM" id="SSF55469">
    <property type="entry name" value="FMN-dependent nitroreductase-like"/>
    <property type="match status" value="1"/>
</dbReference>
<feature type="compositionally biased region" description="Basic and acidic residues" evidence="1">
    <location>
        <begin position="318"/>
        <end position="331"/>
    </location>
</feature>
<sequence>MTQATVDTEAIKAAVQLACRAPSLHNSQPWRWVAHGASVDLFADPHRIVEFTDGSGRQSIISCGAVLDHFRVAMAALGWETTVERFPNPNNLDHLASIEFASPRLGPEFVAQARRDRAAAISRRRTDRRPFRAPRDWASFEPVLRSAFDGAFATLDVLGDDARPRLIEASHLTEALRRYDDSYHHELLWWTAPSRDSEGIPPGALPTGPQARAVEVNRRFPGDPDTAKGSPGAGDEAKIVVLSTPENTRTDALDCGQALSAVLLECTMAGLATCAVTHLTELQAGRDVVRDLLPDAACVPQVLVRVGAVAAGQPPEPTPRRPLAEVLEVRP</sequence>
<dbReference type="AlphaFoldDB" id="A0A0U0WBJ7"/>
<evidence type="ECO:0000313" key="3">
    <source>
        <dbReference type="Proteomes" id="UP000198875"/>
    </source>
</evidence>
<feature type="region of interest" description="Disordered" evidence="1">
    <location>
        <begin position="311"/>
        <end position="331"/>
    </location>
</feature>
<organism evidence="2 3">
    <name type="scientific">Mycobacterium bohemicum DSM 44277</name>
    <dbReference type="NCBI Taxonomy" id="1236609"/>
    <lineage>
        <taxon>Bacteria</taxon>
        <taxon>Bacillati</taxon>
        <taxon>Actinomycetota</taxon>
        <taxon>Actinomycetes</taxon>
        <taxon>Mycobacteriales</taxon>
        <taxon>Mycobacteriaceae</taxon>
        <taxon>Mycobacterium</taxon>
    </lineage>
</organism>
<name>A0A0U0WBJ7_MYCBE</name>
<dbReference type="InterPro" id="IPR050627">
    <property type="entry name" value="Nitroreductase/BluB"/>
</dbReference>
<dbReference type="Proteomes" id="UP000198875">
    <property type="component" value="Unassembled WGS sequence"/>
</dbReference>
<evidence type="ECO:0008006" key="4">
    <source>
        <dbReference type="Google" id="ProtNLM"/>
    </source>
</evidence>
<dbReference type="PANTHER" id="PTHR23026">
    <property type="entry name" value="NADPH NITROREDUCTASE"/>
    <property type="match status" value="1"/>
</dbReference>
<accession>A0A0U0WBJ7</accession>
<dbReference type="Gene3D" id="3.40.109.10">
    <property type="entry name" value="NADH Oxidase"/>
    <property type="match status" value="2"/>
</dbReference>
<evidence type="ECO:0000256" key="1">
    <source>
        <dbReference type="SAM" id="MobiDB-lite"/>
    </source>
</evidence>
<dbReference type="RefSeq" id="WP_085180899.1">
    <property type="nucleotide sequence ID" value="NZ_CSTD01000003.1"/>
</dbReference>
<dbReference type="NCBIfam" id="NF047509">
    <property type="entry name" value="Rv3131_FMN_oxido"/>
    <property type="match status" value="1"/>
</dbReference>
<evidence type="ECO:0000313" key="2">
    <source>
        <dbReference type="EMBL" id="CPR12153.1"/>
    </source>
</evidence>
<dbReference type="OrthoDB" id="8156917at2"/>
<dbReference type="PANTHER" id="PTHR23026:SF123">
    <property type="entry name" value="NAD(P)H NITROREDUCTASE RV3131-RELATED"/>
    <property type="match status" value="1"/>
</dbReference>
<protein>
    <recommendedName>
        <fullName evidence="4">NAD(P)H nitroreductase</fullName>
    </recommendedName>
</protein>